<dbReference type="PANTHER" id="PTHR30069">
    <property type="entry name" value="TONB-DEPENDENT OUTER MEMBRANE RECEPTOR"/>
    <property type="match status" value="1"/>
</dbReference>
<evidence type="ECO:0000256" key="8">
    <source>
        <dbReference type="ARBA" id="ARBA00023170"/>
    </source>
</evidence>
<organism evidence="15 16">
    <name type="scientific">Sporomusa ovata</name>
    <dbReference type="NCBI Taxonomy" id="2378"/>
    <lineage>
        <taxon>Bacteria</taxon>
        <taxon>Bacillati</taxon>
        <taxon>Bacillota</taxon>
        <taxon>Negativicutes</taxon>
        <taxon>Selenomonadales</taxon>
        <taxon>Sporomusaceae</taxon>
        <taxon>Sporomusa</taxon>
    </lineage>
</organism>
<dbReference type="PROSITE" id="PS52016">
    <property type="entry name" value="TONB_DEPENDENT_REC_3"/>
    <property type="match status" value="1"/>
</dbReference>
<dbReference type="InterPro" id="IPR000531">
    <property type="entry name" value="Beta-barrel_TonB"/>
</dbReference>
<feature type="signal peptide" evidence="12">
    <location>
        <begin position="1"/>
        <end position="25"/>
    </location>
</feature>
<keyword evidence="3 10" id="KW-1134">Transmembrane beta strand</keyword>
<dbReference type="CDD" id="cd01347">
    <property type="entry name" value="ligand_gated_channel"/>
    <property type="match status" value="1"/>
</dbReference>
<keyword evidence="7 10" id="KW-0472">Membrane</keyword>
<evidence type="ECO:0000256" key="12">
    <source>
        <dbReference type="SAM" id="SignalP"/>
    </source>
</evidence>
<dbReference type="Pfam" id="PF07715">
    <property type="entry name" value="Plug"/>
    <property type="match status" value="1"/>
</dbReference>
<keyword evidence="6 11" id="KW-0798">TonB box</keyword>
<dbReference type="InterPro" id="IPR012910">
    <property type="entry name" value="Plug_dom"/>
</dbReference>
<keyword evidence="2 10" id="KW-0813">Transport</keyword>
<name>A0A0U1KUL9_9FIRM</name>
<dbReference type="SUPFAM" id="SSF56935">
    <property type="entry name" value="Porins"/>
    <property type="match status" value="1"/>
</dbReference>
<dbReference type="GO" id="GO:0015344">
    <property type="term" value="F:siderophore uptake transmembrane transporter activity"/>
    <property type="evidence" value="ECO:0007669"/>
    <property type="project" value="TreeGrafter"/>
</dbReference>
<feature type="domain" description="TonB-dependent receptor-like beta-barrel" evidence="13">
    <location>
        <begin position="281"/>
        <end position="677"/>
    </location>
</feature>
<keyword evidence="16" id="KW-1185">Reference proteome</keyword>
<dbReference type="Proteomes" id="UP000049855">
    <property type="component" value="Unassembled WGS sequence"/>
</dbReference>
<dbReference type="GO" id="GO:0044718">
    <property type="term" value="P:siderophore transmembrane transport"/>
    <property type="evidence" value="ECO:0007669"/>
    <property type="project" value="TreeGrafter"/>
</dbReference>
<sequence>MHKNFHCMLAGGLLSLTVMTTPVFAEDIPNFTMEQIIVESSVISADDPLNISDVNTKIVKPGKATNIADLLKDVAGVDVTQRTLAGDTQDTVRLRGFESQRFSVLLNGRPVNSTGILGGSYMDWGTIPLEVVEKIEIIKGPKSAKYGNTLGGVINIITRKGTEKSSTHVQTDFGSYGYKSYRFDHSGSDGSFNYFITAGTKEADGYLRNNYLDSKDYSLRLGYTFDTKGELTVGVSKVETERGFIVKNDGKTVGMAQTIAIDPDYPIADGDIMMPGPGGTAAKAWSDGSYWKKTNTYYDLAYTQPFKTGKWKISYYKNNEKREEWDPQGSPAVHRLLKPDQSYSWAGEVEQRLNARHKISYGYQEKTLQYGWQEYYSTPTETHPDPSQKLKTTGVYIEDNWSFNPKVLLNLGLRYDRYELNRDIDTIGAFARKPNLTGNSLSPKLNLSYKVNDDTSTYFSIDRFYRVPTSREFWWNYYNSGTVVGNIPNGEPNKVLKPEKGYSYEIGIKTKQGDRANYKANLFYNDINDYIVYDNSAIAKSYANPPYNLNKAKVWGVELETEQKLMPNLVFFANYTYQKSDKSGNYKYSPWESQTDSIYYMPEHKANIGLRYKAKAGSEITLGGKYVGKQNVLSGNFVGPNMLALNKATLPSYFVTNLRIIHPINHNQEISFYVDNIFDKKYEEAKGYPMPGTTYGIGYKISF</sequence>
<dbReference type="AlphaFoldDB" id="A0A0U1KUL9"/>
<dbReference type="Pfam" id="PF00593">
    <property type="entry name" value="TonB_dep_Rec_b-barrel"/>
    <property type="match status" value="1"/>
</dbReference>
<dbReference type="Gene3D" id="2.170.130.10">
    <property type="entry name" value="TonB-dependent receptor, plug domain"/>
    <property type="match status" value="1"/>
</dbReference>
<keyword evidence="9 10" id="KW-0998">Cell outer membrane</keyword>
<protein>
    <submittedName>
        <fullName evidence="15">Outer membrane vitamin B12 receptor BtuB</fullName>
    </submittedName>
</protein>
<evidence type="ECO:0000256" key="1">
    <source>
        <dbReference type="ARBA" id="ARBA00004571"/>
    </source>
</evidence>
<dbReference type="InterPro" id="IPR036942">
    <property type="entry name" value="Beta-barrel_TonB_sf"/>
</dbReference>
<gene>
    <name evidence="15" type="ORF">SpAn4DRAFT_1807</name>
</gene>
<accession>A0A0U1KUL9</accession>
<evidence type="ECO:0000256" key="5">
    <source>
        <dbReference type="ARBA" id="ARBA00022729"/>
    </source>
</evidence>
<dbReference type="InterPro" id="IPR037066">
    <property type="entry name" value="Plug_dom_sf"/>
</dbReference>
<comment type="subcellular location">
    <subcellularLocation>
        <location evidence="1 10">Cell outer membrane</location>
        <topology evidence="1 10">Multi-pass membrane protein</topology>
    </subcellularLocation>
</comment>
<evidence type="ECO:0000256" key="2">
    <source>
        <dbReference type="ARBA" id="ARBA00022448"/>
    </source>
</evidence>
<dbReference type="PANTHER" id="PTHR30069:SF29">
    <property type="entry name" value="HEMOGLOBIN AND HEMOGLOBIN-HAPTOGLOBIN-BINDING PROTEIN 1-RELATED"/>
    <property type="match status" value="1"/>
</dbReference>
<keyword evidence="8 15" id="KW-0675">Receptor</keyword>
<comment type="similarity">
    <text evidence="10 11">Belongs to the TonB-dependent receptor family.</text>
</comment>
<dbReference type="InterPro" id="IPR039426">
    <property type="entry name" value="TonB-dep_rcpt-like"/>
</dbReference>
<proteinExistence type="inferred from homology"/>
<dbReference type="RefSeq" id="WP_021169549.1">
    <property type="nucleotide sequence ID" value="NZ_CTRP01000003.1"/>
</dbReference>
<feature type="domain" description="TonB-dependent receptor plug" evidence="14">
    <location>
        <begin position="48"/>
        <end position="153"/>
    </location>
</feature>
<evidence type="ECO:0000256" key="3">
    <source>
        <dbReference type="ARBA" id="ARBA00022452"/>
    </source>
</evidence>
<evidence type="ECO:0000256" key="7">
    <source>
        <dbReference type="ARBA" id="ARBA00023136"/>
    </source>
</evidence>
<keyword evidence="5 12" id="KW-0732">Signal</keyword>
<evidence type="ECO:0000256" key="4">
    <source>
        <dbReference type="ARBA" id="ARBA00022692"/>
    </source>
</evidence>
<feature type="chain" id="PRO_5006710582" evidence="12">
    <location>
        <begin position="26"/>
        <end position="703"/>
    </location>
</feature>
<reference evidence="16" key="1">
    <citation type="submission" date="2015-03" db="EMBL/GenBank/DDBJ databases">
        <authorList>
            <person name="Nijsse Bart"/>
        </authorList>
    </citation>
    <scope>NUCLEOTIDE SEQUENCE [LARGE SCALE GENOMIC DNA]</scope>
</reference>
<evidence type="ECO:0000256" key="6">
    <source>
        <dbReference type="ARBA" id="ARBA00023077"/>
    </source>
</evidence>
<evidence type="ECO:0000313" key="16">
    <source>
        <dbReference type="Proteomes" id="UP000049855"/>
    </source>
</evidence>
<evidence type="ECO:0000259" key="14">
    <source>
        <dbReference type="Pfam" id="PF07715"/>
    </source>
</evidence>
<evidence type="ECO:0000256" key="10">
    <source>
        <dbReference type="PROSITE-ProRule" id="PRU01360"/>
    </source>
</evidence>
<evidence type="ECO:0000256" key="11">
    <source>
        <dbReference type="RuleBase" id="RU003357"/>
    </source>
</evidence>
<evidence type="ECO:0000313" key="15">
    <source>
        <dbReference type="EMBL" id="CQR70829.1"/>
    </source>
</evidence>
<dbReference type="Gene3D" id="2.40.170.20">
    <property type="entry name" value="TonB-dependent receptor, beta-barrel domain"/>
    <property type="match status" value="1"/>
</dbReference>
<dbReference type="EMBL" id="CTRP01000003">
    <property type="protein sequence ID" value="CQR70829.1"/>
    <property type="molecule type" value="Genomic_DNA"/>
</dbReference>
<keyword evidence="4 10" id="KW-0812">Transmembrane</keyword>
<evidence type="ECO:0000259" key="13">
    <source>
        <dbReference type="Pfam" id="PF00593"/>
    </source>
</evidence>
<evidence type="ECO:0000256" key="9">
    <source>
        <dbReference type="ARBA" id="ARBA00023237"/>
    </source>
</evidence>
<dbReference type="GO" id="GO:0009279">
    <property type="term" value="C:cell outer membrane"/>
    <property type="evidence" value="ECO:0007669"/>
    <property type="project" value="UniProtKB-SubCell"/>
</dbReference>